<dbReference type="NCBIfam" id="NF006914">
    <property type="entry name" value="PRK09404.1"/>
    <property type="match status" value="1"/>
</dbReference>
<dbReference type="InterPro" id="IPR042179">
    <property type="entry name" value="KGD_C_sf"/>
</dbReference>
<dbReference type="Gene3D" id="3.40.50.11610">
    <property type="entry name" value="Multifunctional 2-oxoglutarate metabolism enzyme, C-terminal domain"/>
    <property type="match status" value="1"/>
</dbReference>
<dbReference type="GO" id="GO:0030976">
    <property type="term" value="F:thiamine pyrophosphate binding"/>
    <property type="evidence" value="ECO:0007669"/>
    <property type="project" value="InterPro"/>
</dbReference>
<dbReference type="Gene3D" id="3.40.50.12470">
    <property type="match status" value="1"/>
</dbReference>
<protein>
    <recommendedName>
        <fullName evidence="5">Transketolase-like pyrimidine-binding domain-containing protein</fullName>
    </recommendedName>
</protein>
<keyword evidence="3" id="KW-0560">Oxidoreductase</keyword>
<dbReference type="InterPro" id="IPR011603">
    <property type="entry name" value="2oxoglutarate_DH_E1"/>
</dbReference>
<evidence type="ECO:0000313" key="6">
    <source>
        <dbReference type="EMBL" id="KIM59802.1"/>
    </source>
</evidence>
<dbReference type="PANTHER" id="PTHR23152">
    <property type="entry name" value="2-OXOGLUTARATE DEHYDROGENASE"/>
    <property type="match status" value="1"/>
</dbReference>
<dbReference type="EMBL" id="KN822069">
    <property type="protein sequence ID" value="KIM59802.1"/>
    <property type="molecule type" value="Genomic_DNA"/>
</dbReference>
<keyword evidence="7" id="KW-1185">Reference proteome</keyword>
<accession>A0A0C3A526</accession>
<proteinExistence type="inferred from homology"/>
<evidence type="ECO:0000259" key="5">
    <source>
        <dbReference type="SMART" id="SM00861"/>
    </source>
</evidence>
<dbReference type="Gene3D" id="3.40.50.970">
    <property type="match status" value="1"/>
</dbReference>
<feature type="domain" description="Transketolase-like pyrimidine-binding" evidence="5">
    <location>
        <begin position="384"/>
        <end position="587"/>
    </location>
</feature>
<gene>
    <name evidence="6" type="ORF">SCLCIDRAFT_1217418</name>
</gene>
<evidence type="ECO:0000256" key="1">
    <source>
        <dbReference type="ARBA" id="ARBA00001964"/>
    </source>
</evidence>
<dbReference type="GO" id="GO:0006091">
    <property type="term" value="P:generation of precursor metabolites and energy"/>
    <property type="evidence" value="ECO:0007669"/>
    <property type="project" value="UniProtKB-ARBA"/>
</dbReference>
<reference evidence="6 7" key="1">
    <citation type="submission" date="2014-04" db="EMBL/GenBank/DDBJ databases">
        <authorList>
            <consortium name="DOE Joint Genome Institute"/>
            <person name="Kuo A."/>
            <person name="Kohler A."/>
            <person name="Nagy L.G."/>
            <person name="Floudas D."/>
            <person name="Copeland A."/>
            <person name="Barry K.W."/>
            <person name="Cichocki N."/>
            <person name="Veneault-Fourrey C."/>
            <person name="LaButti K."/>
            <person name="Lindquist E.A."/>
            <person name="Lipzen A."/>
            <person name="Lundell T."/>
            <person name="Morin E."/>
            <person name="Murat C."/>
            <person name="Sun H."/>
            <person name="Tunlid A."/>
            <person name="Henrissat B."/>
            <person name="Grigoriev I.V."/>
            <person name="Hibbett D.S."/>
            <person name="Martin F."/>
            <person name="Nordberg H.P."/>
            <person name="Cantor M.N."/>
            <person name="Hua S.X."/>
        </authorList>
    </citation>
    <scope>NUCLEOTIDE SEQUENCE [LARGE SCALE GENOMIC DNA]</scope>
    <source>
        <strain evidence="6 7">Foug A</strain>
    </source>
</reference>
<evidence type="ECO:0000256" key="2">
    <source>
        <dbReference type="ARBA" id="ARBA00006936"/>
    </source>
</evidence>
<dbReference type="PANTHER" id="PTHR23152:SF4">
    <property type="entry name" value="2-OXOADIPATE DEHYDROGENASE COMPLEX COMPONENT E1"/>
    <property type="match status" value="1"/>
</dbReference>
<dbReference type="OrthoDB" id="413077at2759"/>
<comment type="cofactor">
    <cofactor evidence="1">
        <name>thiamine diphosphate</name>
        <dbReference type="ChEBI" id="CHEBI:58937"/>
    </cofactor>
</comment>
<dbReference type="AlphaFoldDB" id="A0A0C3A526"/>
<keyword evidence="4" id="KW-0786">Thiamine pyrophosphate</keyword>
<dbReference type="GO" id="GO:0016624">
    <property type="term" value="F:oxidoreductase activity, acting on the aldehyde or oxo group of donors, disulfide as acceptor"/>
    <property type="evidence" value="ECO:0007669"/>
    <property type="project" value="InterPro"/>
</dbReference>
<evidence type="ECO:0000313" key="7">
    <source>
        <dbReference type="Proteomes" id="UP000053989"/>
    </source>
</evidence>
<sequence>MLPALDTLIGEAARAGMTHIVLAMPHRGRLSLLTGLLGYDLAAVFHKINGGAEVLVDGGQINGDILYHQAASPTLTYDGKDIKVSLLPNPSHLEFINPVALGKTRAKQHSLLKALEKGEESMEGCTLGDEVMCIQLHGDSSFTGQGVVMESLGCSNLPHYTSGGTVHIIVNNNMDHATPAPFARSSAYSSDVGKMINCPVLHVNGDHPEDVIRAVKIAFEYRNQFRKDIIIDLLVYRRCGNNELDEPDLTQPLMFQKIRAKRGVPELYEEKLVAEGTLSKDAALSLRNSYKATIAEALSASASYSPPLAKLDGQWSSAKIDGEDAKMVWPSSPKARTFDTGVGAESLKVVGRASVSVPEKFDIHPHLHGFVNSRLTAIEKGQGIDWITAEALAFGSLMLEGCDVRIAGQEIGKGIFNHRHAMFVDRKTDKVVVPLNYGLGGATGKLELVNSALSEVAALAFEYGASWERPDLLPIWEAQFGDFANGAQVIIDTFVSGAEAKWAKQSGIVLVLPHGLDLPAPEHSTCRLERMLQLTNDSFDPQCKTNINMHVVFPTTPAQYFHLLRRQMKRNYRKPLVVAGPKLLLFHPAASSTLADMSPGTKFHPVLPDALPPTSGVERVILMSGKLYYDLIKERAARGLDGRVAIVRIEELAPFPFAHLADVLQPYTGMSKDVEWVWVQEEPRNQGAWSHVKDRLDTVLKDLGVQQGVRYVGRRESAVPAPGIGKVYEVQQKAVVDGVFAGL</sequence>
<dbReference type="STRING" id="1036808.A0A0C3A526"/>
<comment type="similarity">
    <text evidence="2">Belongs to the alpha-ketoglutarate dehydrogenase family.</text>
</comment>
<dbReference type="InterPro" id="IPR029061">
    <property type="entry name" value="THDP-binding"/>
</dbReference>
<dbReference type="SMART" id="SM00861">
    <property type="entry name" value="Transket_pyr"/>
    <property type="match status" value="1"/>
</dbReference>
<evidence type="ECO:0000256" key="4">
    <source>
        <dbReference type="ARBA" id="ARBA00023052"/>
    </source>
</evidence>
<dbReference type="Pfam" id="PF02779">
    <property type="entry name" value="Transket_pyr"/>
    <property type="match status" value="1"/>
</dbReference>
<dbReference type="InParanoid" id="A0A0C3A526"/>
<dbReference type="InterPro" id="IPR031717">
    <property type="entry name" value="ODO-1/KGD_C"/>
</dbReference>
<name>A0A0C3A526_9AGAM</name>
<dbReference type="HOGENOM" id="CLU_004709_0_1_1"/>
<dbReference type="Pfam" id="PF00676">
    <property type="entry name" value="E1_dh"/>
    <property type="match status" value="1"/>
</dbReference>
<dbReference type="PIRSF" id="PIRSF000157">
    <property type="entry name" value="Oxoglu_dh_E1"/>
    <property type="match status" value="1"/>
</dbReference>
<dbReference type="InterPro" id="IPR001017">
    <property type="entry name" value="DH_E1"/>
</dbReference>
<evidence type="ECO:0000256" key="3">
    <source>
        <dbReference type="ARBA" id="ARBA00023002"/>
    </source>
</evidence>
<reference evidence="7" key="2">
    <citation type="submission" date="2015-01" db="EMBL/GenBank/DDBJ databases">
        <title>Evolutionary Origins and Diversification of the Mycorrhizal Mutualists.</title>
        <authorList>
            <consortium name="DOE Joint Genome Institute"/>
            <consortium name="Mycorrhizal Genomics Consortium"/>
            <person name="Kohler A."/>
            <person name="Kuo A."/>
            <person name="Nagy L.G."/>
            <person name="Floudas D."/>
            <person name="Copeland A."/>
            <person name="Barry K.W."/>
            <person name="Cichocki N."/>
            <person name="Veneault-Fourrey C."/>
            <person name="LaButti K."/>
            <person name="Lindquist E.A."/>
            <person name="Lipzen A."/>
            <person name="Lundell T."/>
            <person name="Morin E."/>
            <person name="Murat C."/>
            <person name="Riley R."/>
            <person name="Ohm R."/>
            <person name="Sun H."/>
            <person name="Tunlid A."/>
            <person name="Henrissat B."/>
            <person name="Grigoriev I.V."/>
            <person name="Hibbett D.S."/>
            <person name="Martin F."/>
        </authorList>
    </citation>
    <scope>NUCLEOTIDE SEQUENCE [LARGE SCALE GENOMIC DNA]</scope>
    <source>
        <strain evidence="7">Foug A</strain>
    </source>
</reference>
<dbReference type="SUPFAM" id="SSF52518">
    <property type="entry name" value="Thiamin diphosphate-binding fold (THDP-binding)"/>
    <property type="match status" value="2"/>
</dbReference>
<dbReference type="Proteomes" id="UP000053989">
    <property type="component" value="Unassembled WGS sequence"/>
</dbReference>
<organism evidence="6 7">
    <name type="scientific">Scleroderma citrinum Foug A</name>
    <dbReference type="NCBI Taxonomy" id="1036808"/>
    <lineage>
        <taxon>Eukaryota</taxon>
        <taxon>Fungi</taxon>
        <taxon>Dikarya</taxon>
        <taxon>Basidiomycota</taxon>
        <taxon>Agaricomycotina</taxon>
        <taxon>Agaricomycetes</taxon>
        <taxon>Agaricomycetidae</taxon>
        <taxon>Boletales</taxon>
        <taxon>Sclerodermatineae</taxon>
        <taxon>Sclerodermataceae</taxon>
        <taxon>Scleroderma</taxon>
    </lineage>
</organism>
<dbReference type="InterPro" id="IPR005475">
    <property type="entry name" value="Transketolase-like_Pyr-bd"/>
</dbReference>
<dbReference type="Pfam" id="PF16870">
    <property type="entry name" value="OxoGdeHyase_C"/>
    <property type="match status" value="1"/>
</dbReference>